<evidence type="ECO:0000313" key="1">
    <source>
        <dbReference type="EMBL" id="CAA9379994.1"/>
    </source>
</evidence>
<dbReference type="EMBL" id="CADCUQ010000151">
    <property type="protein sequence ID" value="CAA9379994.1"/>
    <property type="molecule type" value="Genomic_DNA"/>
</dbReference>
<gene>
    <name evidence="1" type="ORF">AVDCRST_MAG64-581</name>
</gene>
<accession>A0A6J4N7W0</accession>
<dbReference type="AlphaFoldDB" id="A0A6J4N7W0"/>
<proteinExistence type="predicted"/>
<organism evidence="1">
    <name type="scientific">uncultured Phycisphaerae bacterium</name>
    <dbReference type="NCBI Taxonomy" id="904963"/>
    <lineage>
        <taxon>Bacteria</taxon>
        <taxon>Pseudomonadati</taxon>
        <taxon>Planctomycetota</taxon>
        <taxon>Phycisphaerae</taxon>
        <taxon>environmental samples</taxon>
    </lineage>
</organism>
<reference evidence="1" key="1">
    <citation type="submission" date="2020-02" db="EMBL/GenBank/DDBJ databases">
        <authorList>
            <person name="Meier V. D."/>
        </authorList>
    </citation>
    <scope>NUCLEOTIDE SEQUENCE</scope>
    <source>
        <strain evidence="1">AVDCRST_MAG64</strain>
    </source>
</reference>
<protein>
    <submittedName>
        <fullName evidence="1">Uncharacterized protein</fullName>
    </submittedName>
</protein>
<name>A0A6J4N7W0_9BACT</name>
<sequence length="37" mass="4062">MTHLRAEAGVRMRVAGTAARRTGVNLCQPLRALPNSW</sequence>